<dbReference type="Proteomes" id="UP000616151">
    <property type="component" value="Unassembled WGS sequence"/>
</dbReference>
<keyword evidence="2" id="KW-1185">Reference proteome</keyword>
<reference evidence="1" key="1">
    <citation type="submission" date="2021-01" db="EMBL/GenBank/DDBJ databases">
        <authorList>
            <person name="Sun Q."/>
        </authorList>
    </citation>
    <scope>NUCLEOTIDE SEQUENCE</scope>
    <source>
        <strain evidence="1">YIM B02566</strain>
    </source>
</reference>
<sequence length="299" mass="32746">MKTETLAKLACAYSGLVWGLFWIPVRSLGEAGIDGLWATFFFYAVPFVLGLPLLLLRWRMAVDGGWRLQLLGFVAALSLVLYSVSILYTDVVRATLLFYLTPLWSTLLARFFLGEPITALRWLAMAIAILGMLVIFRADTGIPLPEQPGDWIALISGFLWSVASILLRLDRKNHALDLLVQNFVWSALVAAGLLLVLGPGLAGSPPLATYLAQLPWLVPTVIIVVMTGVYASMWGTPKLNPGLVGLLFMTEISVGATTAAIWSGDPFGWREVVGIILISSAGMLESLWDIWRDRRSQAA</sequence>
<protein>
    <submittedName>
        <fullName evidence="1">DMT family transporter</fullName>
    </submittedName>
</protein>
<evidence type="ECO:0000313" key="1">
    <source>
        <dbReference type="EMBL" id="MBK1866702.1"/>
    </source>
</evidence>
<name>A0ACC5R291_9HYPH</name>
<proteinExistence type="predicted"/>
<evidence type="ECO:0000313" key="2">
    <source>
        <dbReference type="Proteomes" id="UP000616151"/>
    </source>
</evidence>
<gene>
    <name evidence="1" type="ORF">JHL16_10085</name>
</gene>
<comment type="caution">
    <text evidence="1">The sequence shown here is derived from an EMBL/GenBank/DDBJ whole genome shotgun (WGS) entry which is preliminary data.</text>
</comment>
<dbReference type="EMBL" id="JAENHL010000006">
    <property type="protein sequence ID" value="MBK1866702.1"/>
    <property type="molecule type" value="Genomic_DNA"/>
</dbReference>
<organism evidence="1 2">
    <name type="scientific">Taklimakanibacter albus</name>
    <dbReference type="NCBI Taxonomy" id="2800327"/>
    <lineage>
        <taxon>Bacteria</taxon>
        <taxon>Pseudomonadati</taxon>
        <taxon>Pseudomonadota</taxon>
        <taxon>Alphaproteobacteria</taxon>
        <taxon>Hyphomicrobiales</taxon>
        <taxon>Aestuariivirgaceae</taxon>
        <taxon>Taklimakanibacter</taxon>
    </lineage>
</organism>
<accession>A0ACC5R291</accession>